<proteinExistence type="predicted"/>
<evidence type="ECO:0000259" key="2">
    <source>
        <dbReference type="Pfam" id="PF00144"/>
    </source>
</evidence>
<accession>A0A7C5DZA3</accession>
<organism evidence="3">
    <name type="scientific">candidate division WOR-3 bacterium</name>
    <dbReference type="NCBI Taxonomy" id="2052148"/>
    <lineage>
        <taxon>Bacteria</taxon>
        <taxon>Bacteria division WOR-3</taxon>
    </lineage>
</organism>
<dbReference type="InterPro" id="IPR012338">
    <property type="entry name" value="Beta-lactam/transpept-like"/>
</dbReference>
<feature type="domain" description="Beta-lactamase-related" evidence="2">
    <location>
        <begin position="5"/>
        <end position="237"/>
    </location>
</feature>
<dbReference type="Pfam" id="PF00144">
    <property type="entry name" value="Beta-lactamase"/>
    <property type="match status" value="1"/>
</dbReference>
<evidence type="ECO:0000256" key="1">
    <source>
        <dbReference type="ARBA" id="ARBA00022801"/>
    </source>
</evidence>
<gene>
    <name evidence="3" type="ORF">ENL41_00375</name>
</gene>
<sequence>MKKLRKVIQEHTGKIFPGIVSLVAHKGEILFFEASGLRSLLPEKVSMTKDTIFDLASLTKVIATAPSILKLIEDGELTLEDDLGYFFPELKNNWRGEIRILDLLTHSSGFPPYLQPGQETREAYIDKLFRIQKAYERGKQVVYSCINYIFLGFIVEKITGENLSEFTRKHIFEPLGMTDTFFMPPASQRNRTAPTEKIGDQILKGVIHDPAARKLGGISGNAGLFSTAEDIHKFALMILNSG</sequence>
<dbReference type="Proteomes" id="UP000886014">
    <property type="component" value="Unassembled WGS sequence"/>
</dbReference>
<dbReference type="InterPro" id="IPR001466">
    <property type="entry name" value="Beta-lactam-related"/>
</dbReference>
<evidence type="ECO:0000313" key="3">
    <source>
        <dbReference type="EMBL" id="HHF57862.1"/>
    </source>
</evidence>
<dbReference type="Gene3D" id="3.40.710.10">
    <property type="entry name" value="DD-peptidase/beta-lactamase superfamily"/>
    <property type="match status" value="1"/>
</dbReference>
<dbReference type="GO" id="GO:0016787">
    <property type="term" value="F:hydrolase activity"/>
    <property type="evidence" value="ECO:0007669"/>
    <property type="project" value="UniProtKB-KW"/>
</dbReference>
<dbReference type="AlphaFoldDB" id="A0A7C5DZA3"/>
<dbReference type="PANTHER" id="PTHR43283:SF11">
    <property type="entry name" value="BETA-LACTAMASE-RELATED DOMAIN-CONTAINING PROTEIN"/>
    <property type="match status" value="1"/>
</dbReference>
<comment type="caution">
    <text evidence="3">The sequence shown here is derived from an EMBL/GenBank/DDBJ whole genome shotgun (WGS) entry which is preliminary data.</text>
</comment>
<dbReference type="PANTHER" id="PTHR43283">
    <property type="entry name" value="BETA-LACTAMASE-RELATED"/>
    <property type="match status" value="1"/>
</dbReference>
<keyword evidence="1 3" id="KW-0378">Hydrolase</keyword>
<dbReference type="InterPro" id="IPR050789">
    <property type="entry name" value="Diverse_Enzym_Activities"/>
</dbReference>
<feature type="non-terminal residue" evidence="3">
    <location>
        <position position="242"/>
    </location>
</feature>
<dbReference type="SUPFAM" id="SSF56601">
    <property type="entry name" value="beta-lactamase/transpeptidase-like"/>
    <property type="match status" value="1"/>
</dbReference>
<name>A0A7C5DZA3_UNCW3</name>
<reference evidence="3" key="1">
    <citation type="journal article" date="2020" name="mSystems">
        <title>Genome- and Community-Level Interaction Insights into Carbon Utilization and Element Cycling Functions of Hydrothermarchaeota in Hydrothermal Sediment.</title>
        <authorList>
            <person name="Zhou Z."/>
            <person name="Liu Y."/>
            <person name="Xu W."/>
            <person name="Pan J."/>
            <person name="Luo Z.H."/>
            <person name="Li M."/>
        </authorList>
    </citation>
    <scope>NUCLEOTIDE SEQUENCE [LARGE SCALE GENOMIC DNA]</scope>
    <source>
        <strain evidence="3">HyVt-94</strain>
    </source>
</reference>
<dbReference type="EMBL" id="DRTV01000030">
    <property type="protein sequence ID" value="HHF57862.1"/>
    <property type="molecule type" value="Genomic_DNA"/>
</dbReference>
<protein>
    <submittedName>
        <fullName evidence="3">Class A beta-lactamase-related serine hydrolase</fullName>
    </submittedName>
</protein>